<proteinExistence type="predicted"/>
<dbReference type="InterPro" id="IPR007345">
    <property type="entry name" value="Polysacch_pyruvyl_Trfase"/>
</dbReference>
<organism evidence="2 3">
    <name type="scientific">Mucisphaera calidilacus</name>
    <dbReference type="NCBI Taxonomy" id="2527982"/>
    <lineage>
        <taxon>Bacteria</taxon>
        <taxon>Pseudomonadati</taxon>
        <taxon>Planctomycetota</taxon>
        <taxon>Phycisphaerae</taxon>
        <taxon>Phycisphaerales</taxon>
        <taxon>Phycisphaeraceae</taxon>
        <taxon>Mucisphaera</taxon>
    </lineage>
</organism>
<evidence type="ECO:0000259" key="1">
    <source>
        <dbReference type="Pfam" id="PF04230"/>
    </source>
</evidence>
<reference evidence="2 3" key="1">
    <citation type="submission" date="2019-02" db="EMBL/GenBank/DDBJ databases">
        <title>Deep-cultivation of Planctomycetes and their phenomic and genomic characterization uncovers novel biology.</title>
        <authorList>
            <person name="Wiegand S."/>
            <person name="Jogler M."/>
            <person name="Boedeker C."/>
            <person name="Pinto D."/>
            <person name="Vollmers J."/>
            <person name="Rivas-Marin E."/>
            <person name="Kohn T."/>
            <person name="Peeters S.H."/>
            <person name="Heuer A."/>
            <person name="Rast P."/>
            <person name="Oberbeckmann S."/>
            <person name="Bunk B."/>
            <person name="Jeske O."/>
            <person name="Meyerdierks A."/>
            <person name="Storesund J.E."/>
            <person name="Kallscheuer N."/>
            <person name="Luecker S."/>
            <person name="Lage O.M."/>
            <person name="Pohl T."/>
            <person name="Merkel B.J."/>
            <person name="Hornburger P."/>
            <person name="Mueller R.-W."/>
            <person name="Bruemmer F."/>
            <person name="Labrenz M."/>
            <person name="Spormann A.M."/>
            <person name="Op den Camp H."/>
            <person name="Overmann J."/>
            <person name="Amann R."/>
            <person name="Jetten M.S.M."/>
            <person name="Mascher T."/>
            <person name="Medema M.H."/>
            <person name="Devos D.P."/>
            <person name="Kaster A.-K."/>
            <person name="Ovreas L."/>
            <person name="Rohde M."/>
            <person name="Galperin M.Y."/>
            <person name="Jogler C."/>
        </authorList>
    </citation>
    <scope>NUCLEOTIDE SEQUENCE [LARGE SCALE GENOMIC DNA]</scope>
    <source>
        <strain evidence="2 3">Pan265</strain>
    </source>
</reference>
<evidence type="ECO:0000313" key="3">
    <source>
        <dbReference type="Proteomes" id="UP000320386"/>
    </source>
</evidence>
<dbReference type="Pfam" id="PF04230">
    <property type="entry name" value="PS_pyruv_trans"/>
    <property type="match status" value="1"/>
</dbReference>
<keyword evidence="3" id="KW-1185">Reference proteome</keyword>
<sequence>MNMAIVNNIYYCEIANVGDQLNRWLWHRVYPSMDWLGDRLFLGVGTLLNNRVPLGIGKVVLGAGCGYRPSPDIHRDHWTIAAVRGPLTAQQLGLDPDHAVSDAAILTADHFPTHSIPKQHKRSVIFQHHSYTYWDWTDFLESQGIHVIDPAWDVERVLHDIAASETVAAEAMHGAILADTLRVPWVPFKMYPQVYDFKWHDWAASLNLTYRPIEFNPLFRDTIGHPYQALNRLHRIPGTGSIRNHFRRRAQKQLQNAFLEGLRNAPSVLSQDAVFVDRLGTMRDRADQLSRPSCRAAA</sequence>
<dbReference type="KEGG" id="mcad:Pan265_01280"/>
<dbReference type="GO" id="GO:0016740">
    <property type="term" value="F:transferase activity"/>
    <property type="evidence" value="ECO:0007669"/>
    <property type="project" value="UniProtKB-KW"/>
</dbReference>
<protein>
    <submittedName>
        <fullName evidence="2">Exopolysaccharide glucosyl ketal-pyruvate-transferase</fullName>
        <ecNumber evidence="2">2.5.1.98</ecNumber>
    </submittedName>
</protein>
<keyword evidence="2" id="KW-0670">Pyruvate</keyword>
<dbReference type="Proteomes" id="UP000320386">
    <property type="component" value="Chromosome"/>
</dbReference>
<gene>
    <name evidence="2" type="primary">pssM</name>
    <name evidence="2" type="ORF">Pan265_01280</name>
</gene>
<dbReference type="AlphaFoldDB" id="A0A518BTL4"/>
<keyword evidence="2" id="KW-0808">Transferase</keyword>
<dbReference type="EC" id="2.5.1.98" evidence="2"/>
<accession>A0A518BTL4</accession>
<name>A0A518BTL4_9BACT</name>
<feature type="domain" description="Polysaccharide pyruvyl transferase" evidence="1">
    <location>
        <begin position="35"/>
        <end position="188"/>
    </location>
</feature>
<evidence type="ECO:0000313" key="2">
    <source>
        <dbReference type="EMBL" id="QDU70305.1"/>
    </source>
</evidence>
<dbReference type="EMBL" id="CP036280">
    <property type="protein sequence ID" value="QDU70305.1"/>
    <property type="molecule type" value="Genomic_DNA"/>
</dbReference>